<dbReference type="InterPro" id="IPR016053">
    <property type="entry name" value="Haem_Oase-like"/>
</dbReference>
<dbReference type="InterPro" id="IPR002051">
    <property type="entry name" value="Haem_Oase"/>
</dbReference>
<evidence type="ECO:0000313" key="5">
    <source>
        <dbReference type="Proteomes" id="UP001596157"/>
    </source>
</evidence>
<keyword evidence="1" id="KW-0349">Heme</keyword>
<dbReference type="PANTHER" id="PTHR10720">
    <property type="entry name" value="HEME OXYGENASE"/>
    <property type="match status" value="1"/>
</dbReference>
<protein>
    <submittedName>
        <fullName evidence="4">Heme oxygenase (Biliverdin-producing)</fullName>
    </submittedName>
</protein>
<evidence type="ECO:0000313" key="4">
    <source>
        <dbReference type="EMBL" id="MFC5290362.1"/>
    </source>
</evidence>
<keyword evidence="3" id="KW-0408">Iron</keyword>
<gene>
    <name evidence="4" type="ORF">ACFPM7_25195</name>
</gene>
<proteinExistence type="predicted"/>
<evidence type="ECO:0000256" key="3">
    <source>
        <dbReference type="ARBA" id="ARBA00023004"/>
    </source>
</evidence>
<keyword evidence="2" id="KW-0479">Metal-binding</keyword>
<organism evidence="4 5">
    <name type="scientific">Actinokineospora guangxiensis</name>
    <dbReference type="NCBI Taxonomy" id="1490288"/>
    <lineage>
        <taxon>Bacteria</taxon>
        <taxon>Bacillati</taxon>
        <taxon>Actinomycetota</taxon>
        <taxon>Actinomycetes</taxon>
        <taxon>Pseudonocardiales</taxon>
        <taxon>Pseudonocardiaceae</taxon>
        <taxon>Actinokineospora</taxon>
    </lineage>
</organism>
<comment type="caution">
    <text evidence="4">The sequence shown here is derived from an EMBL/GenBank/DDBJ whole genome shotgun (WGS) entry which is preliminary data.</text>
</comment>
<dbReference type="EMBL" id="JBHSKF010000016">
    <property type="protein sequence ID" value="MFC5290362.1"/>
    <property type="molecule type" value="Genomic_DNA"/>
</dbReference>
<dbReference type="RefSeq" id="WP_378250251.1">
    <property type="nucleotide sequence ID" value="NZ_JBHSKF010000016.1"/>
</dbReference>
<dbReference type="PANTHER" id="PTHR10720:SF0">
    <property type="entry name" value="HEME OXYGENASE"/>
    <property type="match status" value="1"/>
</dbReference>
<dbReference type="SUPFAM" id="SSF48613">
    <property type="entry name" value="Heme oxygenase-like"/>
    <property type="match status" value="1"/>
</dbReference>
<dbReference type="Gene3D" id="1.20.910.10">
    <property type="entry name" value="Heme oxygenase-like"/>
    <property type="match status" value="1"/>
</dbReference>
<dbReference type="CDD" id="cd19165">
    <property type="entry name" value="HemeO"/>
    <property type="match status" value="1"/>
</dbReference>
<name>A0ABW0ETX8_9PSEU</name>
<dbReference type="Proteomes" id="UP001596157">
    <property type="component" value="Unassembled WGS sequence"/>
</dbReference>
<accession>A0ABW0ETX8</accession>
<reference evidence="5" key="1">
    <citation type="journal article" date="2019" name="Int. J. Syst. Evol. Microbiol.">
        <title>The Global Catalogue of Microorganisms (GCM) 10K type strain sequencing project: providing services to taxonomists for standard genome sequencing and annotation.</title>
        <authorList>
            <consortium name="The Broad Institute Genomics Platform"/>
            <consortium name="The Broad Institute Genome Sequencing Center for Infectious Disease"/>
            <person name="Wu L."/>
            <person name="Ma J."/>
        </authorList>
    </citation>
    <scope>NUCLEOTIDE SEQUENCE [LARGE SCALE GENOMIC DNA]</scope>
    <source>
        <strain evidence="5">CCUG 59778</strain>
    </source>
</reference>
<evidence type="ECO:0000256" key="2">
    <source>
        <dbReference type="ARBA" id="ARBA00022723"/>
    </source>
</evidence>
<evidence type="ECO:0000256" key="1">
    <source>
        <dbReference type="ARBA" id="ARBA00022617"/>
    </source>
</evidence>
<keyword evidence="5" id="KW-1185">Reference proteome</keyword>
<sequence>MTTDQVAEPFSRGLRMAIEDGHARAQGSVFVEALVEGRLNLAGYTALASQHYFIYTALEAAGEAMAEHPVAGRFVVDGLRRVPALADDLAELIGPDWRDRVEQRPSTAAYVARLTEVAAVSPTAFVAHHYTRYLGDIAGGQVVRAQLRSQHGFTDAGARFYDFSAIAPVPTFRKRYRELLDTAPWSAAERAEVIAEAGTAFDHNVAVLTDLAADLPTFRAA</sequence>
<dbReference type="InterPro" id="IPR016084">
    <property type="entry name" value="Haem_Oase-like_multi-hlx"/>
</dbReference>
<dbReference type="Pfam" id="PF01126">
    <property type="entry name" value="Heme_oxygenase"/>
    <property type="match status" value="1"/>
</dbReference>
<dbReference type="PRINTS" id="PR00088">
    <property type="entry name" value="HAEMOXYGNASE"/>
</dbReference>
<dbReference type="PIRSF" id="PIRSF000343">
    <property type="entry name" value="Haem_Oase"/>
    <property type="match status" value="1"/>
</dbReference>